<dbReference type="Proteomes" id="UP000680638">
    <property type="component" value="Unassembled WGS sequence"/>
</dbReference>
<evidence type="ECO:0008006" key="4">
    <source>
        <dbReference type="Google" id="ProtNLM"/>
    </source>
</evidence>
<accession>A0ABQ4LSU2</accession>
<name>A0ABQ4LSU2_9BACL</name>
<feature type="transmembrane region" description="Helical" evidence="1">
    <location>
        <begin position="5"/>
        <end position="24"/>
    </location>
</feature>
<evidence type="ECO:0000313" key="3">
    <source>
        <dbReference type="Proteomes" id="UP000680638"/>
    </source>
</evidence>
<proteinExistence type="predicted"/>
<evidence type="ECO:0000256" key="1">
    <source>
        <dbReference type="SAM" id="Phobius"/>
    </source>
</evidence>
<sequence length="186" mass="19995">MKKRVLALIVAIAAILIVGIAYFFRPDQTEAPGKPDSAAGRSDPLPAWVDPQDVTAVEWEGKRTSWLLQRTDSNDGAGEGGWSLNGKPAAESDAMRVLSQMNLLWAKGAAQKQPVSSLKDEIIDSTVTVAGMAQTEETVYLIAAEPSEPDRVWIIPSGASFAYPVFVKDLELLEGDVDRLKSAPSA</sequence>
<keyword evidence="1" id="KW-0812">Transmembrane</keyword>
<reference evidence="2 3" key="1">
    <citation type="submission" date="2021-03" db="EMBL/GenBank/DDBJ databases">
        <title>Antimicrobial resistance genes in bacteria isolated from Japanese honey, and their potential for conferring macrolide and lincosamide resistance in the American foulbrood pathogen Paenibacillus larvae.</title>
        <authorList>
            <person name="Okamoto M."/>
            <person name="Kumagai M."/>
            <person name="Kanamori H."/>
            <person name="Takamatsu D."/>
        </authorList>
    </citation>
    <scope>NUCLEOTIDE SEQUENCE [LARGE SCALE GENOMIC DNA]</scope>
    <source>
        <strain evidence="2 3">J21TS3</strain>
    </source>
</reference>
<gene>
    <name evidence="2" type="ORF">J21TS3_10090</name>
</gene>
<organism evidence="2 3">
    <name type="scientific">Paenibacillus cookii</name>
    <dbReference type="NCBI Taxonomy" id="157839"/>
    <lineage>
        <taxon>Bacteria</taxon>
        <taxon>Bacillati</taxon>
        <taxon>Bacillota</taxon>
        <taxon>Bacilli</taxon>
        <taxon>Bacillales</taxon>
        <taxon>Paenibacillaceae</taxon>
        <taxon>Paenibacillus</taxon>
    </lineage>
</organism>
<keyword evidence="1" id="KW-1133">Transmembrane helix</keyword>
<protein>
    <recommendedName>
        <fullName evidence="4">DUF4340 domain-containing protein</fullName>
    </recommendedName>
</protein>
<comment type="caution">
    <text evidence="2">The sequence shown here is derived from an EMBL/GenBank/DDBJ whole genome shotgun (WGS) entry which is preliminary data.</text>
</comment>
<dbReference type="RefSeq" id="WP_212948090.1">
    <property type="nucleotide sequence ID" value="NZ_BORW01000003.1"/>
</dbReference>
<evidence type="ECO:0000313" key="2">
    <source>
        <dbReference type="EMBL" id="GIO66188.1"/>
    </source>
</evidence>
<keyword evidence="3" id="KW-1185">Reference proteome</keyword>
<keyword evidence="1" id="KW-0472">Membrane</keyword>
<dbReference type="EMBL" id="BORW01000003">
    <property type="protein sequence ID" value="GIO66188.1"/>
    <property type="molecule type" value="Genomic_DNA"/>
</dbReference>